<sequence>MTTSIDLQNLLKRIERATTRLEDIAARKSEQKGSNGSINSTATSSLLSAGNSGSSGGISSDAGADSKPVIEYSSMIKPLIEKYVECSNKIGGVVGEQAQAVESLFKAQLEFIRIAGLTKKPSAEQLPEAVSVQQDAIQKTMAFRDSNRASEFFDNLSTVAEGVSAFGWVVVEPTPVPYINDMKDSAQFYSNRVLKKWRESDQNQVEWVKAFLGIFRELAAYVKEFHRTGLTWNSQGEDASTAIAALKGKPAKTIPVGGTSAPPPPPPPPLPSGEALAEISAGQDSNTSANPSASRGALFAQINQGNAVTSGLRHVSKSEKTHKNPDLRASSVVKASSSCDEASDKPGSQAKTGNTPQQRPPRMELQGTKWVVENYSTEHLKIDAMETKQTVYMYNCKGTTLEVNGKLNSIAIDGCQKCGVVFDSLVAQCEIVNCKSVQVQARETVPSVQIDRTDGAHVFLSESARDSTLITTAKASEVNISYPFETQDIEEDNFIEQPVPEQLQTIVKNGKLVTTILEHTG</sequence>
<dbReference type="PROSITE" id="PS51329">
    <property type="entry name" value="C_CAP_COFACTOR_C"/>
    <property type="match status" value="1"/>
</dbReference>
<evidence type="ECO:0000256" key="1">
    <source>
        <dbReference type="ARBA" id="ARBA00007659"/>
    </source>
</evidence>
<feature type="region of interest" description="Disordered" evidence="5">
    <location>
        <begin position="310"/>
        <end position="364"/>
    </location>
</feature>
<name>A0A9W8GBJ9_9FUNG</name>
<dbReference type="FunFam" id="1.25.40.330:FF:000001">
    <property type="entry name" value="Adenylyl cyclase-associated protein"/>
    <property type="match status" value="1"/>
</dbReference>
<evidence type="ECO:0000256" key="2">
    <source>
        <dbReference type="ARBA" id="ARBA00054756"/>
    </source>
</evidence>
<evidence type="ECO:0000259" key="6">
    <source>
        <dbReference type="PROSITE" id="PS51329"/>
    </source>
</evidence>
<dbReference type="InterPro" id="IPR013992">
    <property type="entry name" value="Adenylate_cyclase-assoc_CAP_N"/>
</dbReference>
<reference evidence="7" key="1">
    <citation type="submission" date="2022-07" db="EMBL/GenBank/DDBJ databases">
        <title>Phylogenomic reconstructions and comparative analyses of Kickxellomycotina fungi.</title>
        <authorList>
            <person name="Reynolds N.K."/>
            <person name="Stajich J.E."/>
            <person name="Barry K."/>
            <person name="Grigoriev I.V."/>
            <person name="Crous P."/>
            <person name="Smith M.E."/>
        </authorList>
    </citation>
    <scope>NUCLEOTIDE SEQUENCE</scope>
    <source>
        <strain evidence="7">NRRL 3115</strain>
    </source>
</reference>
<dbReference type="SUPFAM" id="SSF69340">
    <property type="entry name" value="C-terminal domain of adenylylcyclase associated protein"/>
    <property type="match status" value="1"/>
</dbReference>
<proteinExistence type="inferred from homology"/>
<gene>
    <name evidence="7" type="primary">SRV2</name>
    <name evidence="7" type="ORF">GGI25_000826</name>
</gene>
<dbReference type="Pfam" id="PF08603">
    <property type="entry name" value="CAP_C"/>
    <property type="match status" value="1"/>
</dbReference>
<dbReference type="Pfam" id="PF21938">
    <property type="entry name" value="CAP_N"/>
    <property type="match status" value="1"/>
</dbReference>
<dbReference type="InterPro" id="IPR036223">
    <property type="entry name" value="CAP_C_sf"/>
</dbReference>
<comment type="similarity">
    <text evidence="1 4">Belongs to the CAP family.</text>
</comment>
<protein>
    <recommendedName>
        <fullName evidence="3 4">Adenylyl cyclase-associated protein</fullName>
    </recommendedName>
</protein>
<evidence type="ECO:0000256" key="4">
    <source>
        <dbReference type="RuleBase" id="RU000647"/>
    </source>
</evidence>
<dbReference type="AlphaFoldDB" id="A0A9W8GBJ9"/>
<dbReference type="InterPro" id="IPR036222">
    <property type="entry name" value="CAP_N_sf"/>
</dbReference>
<dbReference type="PANTHER" id="PTHR10652">
    <property type="entry name" value="ADENYLYL CYCLASE-ASSOCIATED PROTEIN"/>
    <property type="match status" value="1"/>
</dbReference>
<feature type="domain" description="C-CAP/cofactor C-like" evidence="6">
    <location>
        <begin position="360"/>
        <end position="495"/>
    </location>
</feature>
<dbReference type="Gene3D" id="1.25.40.330">
    <property type="entry name" value="Adenylate cyclase-associated CAP, N-terminal domain"/>
    <property type="match status" value="1"/>
</dbReference>
<dbReference type="GO" id="GO:0008179">
    <property type="term" value="F:adenylate cyclase binding"/>
    <property type="evidence" value="ECO:0007669"/>
    <property type="project" value="TreeGrafter"/>
</dbReference>
<dbReference type="GO" id="GO:0003779">
    <property type="term" value="F:actin binding"/>
    <property type="evidence" value="ECO:0007669"/>
    <property type="project" value="InterPro"/>
</dbReference>
<dbReference type="Pfam" id="PF01213">
    <property type="entry name" value="CAP_N-CM"/>
    <property type="match status" value="1"/>
</dbReference>
<dbReference type="InterPro" id="IPR053950">
    <property type="entry name" value="CAP_N"/>
</dbReference>
<dbReference type="SUPFAM" id="SSF101278">
    <property type="entry name" value="N-terminal domain of adenylylcyclase associated protein, CAP"/>
    <property type="match status" value="1"/>
</dbReference>
<dbReference type="InterPro" id="IPR017901">
    <property type="entry name" value="C-CAP_CF_C-like"/>
</dbReference>
<feature type="compositionally biased region" description="Pro residues" evidence="5">
    <location>
        <begin position="261"/>
        <end position="271"/>
    </location>
</feature>
<dbReference type="PANTHER" id="PTHR10652:SF0">
    <property type="entry name" value="ADENYLYL CYCLASE-ASSOCIATED PROTEIN"/>
    <property type="match status" value="1"/>
</dbReference>
<evidence type="ECO:0000256" key="5">
    <source>
        <dbReference type="SAM" id="MobiDB-lite"/>
    </source>
</evidence>
<dbReference type="InterPro" id="IPR013912">
    <property type="entry name" value="Adenylate_cyclase-assoc_CAP_C"/>
</dbReference>
<comment type="function">
    <text evidence="2">The N-terminal domain binds to adenylyl cyclase, thereby enabling adenylyl cyclase to be activated by upstream regulatory signals, such as Ras. The C-terminal domain is required for normal cellular morphology and growth control.</text>
</comment>
<dbReference type="GO" id="GO:0019933">
    <property type="term" value="P:cAMP-mediated signaling"/>
    <property type="evidence" value="ECO:0007669"/>
    <property type="project" value="TreeGrafter"/>
</dbReference>
<dbReference type="Proteomes" id="UP001151518">
    <property type="component" value="Unassembled WGS sequence"/>
</dbReference>
<dbReference type="SMART" id="SM00673">
    <property type="entry name" value="CARP"/>
    <property type="match status" value="2"/>
</dbReference>
<evidence type="ECO:0000313" key="8">
    <source>
        <dbReference type="Proteomes" id="UP001151518"/>
    </source>
</evidence>
<dbReference type="EMBL" id="JANBTW010000006">
    <property type="protein sequence ID" value="KAJ2680233.1"/>
    <property type="molecule type" value="Genomic_DNA"/>
</dbReference>
<evidence type="ECO:0000256" key="3">
    <source>
        <dbReference type="ARBA" id="ARBA00072052"/>
    </source>
</evidence>
<dbReference type="InterPro" id="IPR016098">
    <property type="entry name" value="CAP/MinC_C"/>
</dbReference>
<dbReference type="Gene3D" id="2.160.20.70">
    <property type="match status" value="1"/>
</dbReference>
<dbReference type="GO" id="GO:0007015">
    <property type="term" value="P:actin filament organization"/>
    <property type="evidence" value="ECO:0007669"/>
    <property type="project" value="TreeGrafter"/>
</dbReference>
<dbReference type="InterPro" id="IPR006599">
    <property type="entry name" value="CARP_motif"/>
</dbReference>
<feature type="region of interest" description="Disordered" evidence="5">
    <location>
        <begin position="251"/>
        <end position="275"/>
    </location>
</feature>
<feature type="compositionally biased region" description="Basic and acidic residues" evidence="5">
    <location>
        <begin position="316"/>
        <end position="326"/>
    </location>
</feature>
<comment type="caution">
    <text evidence="7">The sequence shown here is derived from an EMBL/GenBank/DDBJ whole genome shotgun (WGS) entry which is preliminary data.</text>
</comment>
<evidence type="ECO:0000313" key="7">
    <source>
        <dbReference type="EMBL" id="KAJ2680233.1"/>
    </source>
</evidence>
<dbReference type="OrthoDB" id="1601at2759"/>
<organism evidence="7 8">
    <name type="scientific">Coemansia spiralis</name>
    <dbReference type="NCBI Taxonomy" id="417178"/>
    <lineage>
        <taxon>Eukaryota</taxon>
        <taxon>Fungi</taxon>
        <taxon>Fungi incertae sedis</taxon>
        <taxon>Zoopagomycota</taxon>
        <taxon>Kickxellomycotina</taxon>
        <taxon>Kickxellomycetes</taxon>
        <taxon>Kickxellales</taxon>
        <taxon>Kickxellaceae</taxon>
        <taxon>Coemansia</taxon>
    </lineage>
</organism>
<accession>A0A9W8GBJ9</accession>
<dbReference type="GO" id="GO:0005737">
    <property type="term" value="C:cytoplasm"/>
    <property type="evidence" value="ECO:0007669"/>
    <property type="project" value="TreeGrafter"/>
</dbReference>
<dbReference type="InterPro" id="IPR001837">
    <property type="entry name" value="Adenylate_cyclase-assoc_CAP"/>
</dbReference>